<organism evidence="2">
    <name type="scientific">Zea mays</name>
    <name type="common">Maize</name>
    <dbReference type="NCBI Taxonomy" id="4577"/>
    <lineage>
        <taxon>Eukaryota</taxon>
        <taxon>Viridiplantae</taxon>
        <taxon>Streptophyta</taxon>
        <taxon>Embryophyta</taxon>
        <taxon>Tracheophyta</taxon>
        <taxon>Spermatophyta</taxon>
        <taxon>Magnoliopsida</taxon>
        <taxon>Liliopsida</taxon>
        <taxon>Poales</taxon>
        <taxon>Poaceae</taxon>
        <taxon>PACMAD clade</taxon>
        <taxon>Panicoideae</taxon>
        <taxon>Andropogonodae</taxon>
        <taxon>Andropogoneae</taxon>
        <taxon>Tripsacinae</taxon>
        <taxon>Zea</taxon>
    </lineage>
</organism>
<gene>
    <name evidence="2" type="primary">NIR_4</name>
    <name evidence="2" type="ORF">Zm00014a_013030</name>
</gene>
<dbReference type="AlphaFoldDB" id="A0A3L6E2F4"/>
<dbReference type="Proteomes" id="UP000251960">
    <property type="component" value="Chromosome 7"/>
</dbReference>
<protein>
    <submittedName>
        <fullName evidence="2">Ferredoxin--nitrite reductase, chloroplastic</fullName>
    </submittedName>
</protein>
<evidence type="ECO:0000256" key="1">
    <source>
        <dbReference type="SAM" id="MobiDB-lite"/>
    </source>
</evidence>
<dbReference type="Gene3D" id="1.20.5.2650">
    <property type="match status" value="1"/>
</dbReference>
<reference evidence="2" key="1">
    <citation type="journal article" date="2018" name="Nat. Genet.">
        <title>Extensive intraspecific gene order and gene structural variations between Mo17 and other maize genomes.</title>
        <authorList>
            <person name="Sun S."/>
            <person name="Zhou Y."/>
            <person name="Chen J."/>
            <person name="Shi J."/>
            <person name="Zhao H."/>
            <person name="Zhao H."/>
            <person name="Song W."/>
            <person name="Zhang M."/>
            <person name="Cui Y."/>
            <person name="Dong X."/>
            <person name="Liu H."/>
            <person name="Ma X."/>
            <person name="Jiao Y."/>
            <person name="Wang B."/>
            <person name="Wei X."/>
            <person name="Stein J.C."/>
            <person name="Glaubitz J.C."/>
            <person name="Lu F."/>
            <person name="Yu G."/>
            <person name="Liang C."/>
            <person name="Fengler K."/>
            <person name="Li B."/>
            <person name="Rafalski A."/>
            <person name="Schnable P.S."/>
            <person name="Ware D.H."/>
            <person name="Buckler E.S."/>
            <person name="Lai J."/>
        </authorList>
    </citation>
    <scope>NUCLEOTIDE SEQUENCE [LARGE SCALE GENOMIC DNA]</scope>
    <source>
        <tissue evidence="2">Seedling</tissue>
    </source>
</reference>
<evidence type="ECO:0000313" key="2">
    <source>
        <dbReference type="EMBL" id="PWZ15114.1"/>
    </source>
</evidence>
<comment type="caution">
    <text evidence="2">The sequence shown here is derived from an EMBL/GenBank/DDBJ whole genome shotgun (WGS) entry which is preliminary data.</text>
</comment>
<feature type="compositionally biased region" description="Low complexity" evidence="1">
    <location>
        <begin position="258"/>
        <end position="270"/>
    </location>
</feature>
<accession>A0A3L6E2F4</accession>
<proteinExistence type="predicted"/>
<name>A0A3L6E2F4_MAIZE</name>
<sequence length="270" mass="30580">MEEIDAAKLTKDNVDVRLKWLGLFHRYKHQCTPTDSTPPAMVVVAVGRSDPASVTQTKQPSVPGVLAFLVHGFIAQFQTTYLVSRFFMALTLKDQSILVNGDINEGLLRLCHKLHRLRKEYAYTFESTSLSYQCSEKGLMKTLDHESAEAGPLLLQVAPKPGTKSCRRQEFTVILAYMLFCEHNIYELDRFMRLSSFHFNANPAGQHHVTKQRKRTRVIGKKKRIAKKSEAAEYQKLLAQRLKEQRDRESLAKRRSKLSAASKASAATAA</sequence>
<feature type="region of interest" description="Disordered" evidence="1">
    <location>
        <begin position="244"/>
        <end position="270"/>
    </location>
</feature>
<dbReference type="EMBL" id="NCVQ01000008">
    <property type="protein sequence ID" value="PWZ15114.1"/>
    <property type="molecule type" value="Genomic_DNA"/>
</dbReference>